<keyword evidence="6" id="KW-1185">Reference proteome</keyword>
<organism evidence="5 6">
    <name type="scientific">Quercus suber</name>
    <name type="common">Cork oak</name>
    <dbReference type="NCBI Taxonomy" id="58331"/>
    <lineage>
        <taxon>Eukaryota</taxon>
        <taxon>Viridiplantae</taxon>
        <taxon>Streptophyta</taxon>
        <taxon>Embryophyta</taxon>
        <taxon>Tracheophyta</taxon>
        <taxon>Spermatophyta</taxon>
        <taxon>Magnoliopsida</taxon>
        <taxon>eudicotyledons</taxon>
        <taxon>Gunneridae</taxon>
        <taxon>Pentapetalae</taxon>
        <taxon>rosids</taxon>
        <taxon>fabids</taxon>
        <taxon>Fagales</taxon>
        <taxon>Fagaceae</taxon>
        <taxon>Quercus</taxon>
    </lineage>
</organism>
<dbReference type="InterPro" id="IPR044974">
    <property type="entry name" value="Disease_R_plants"/>
</dbReference>
<evidence type="ECO:0000259" key="4">
    <source>
        <dbReference type="Pfam" id="PF23598"/>
    </source>
</evidence>
<feature type="domain" description="Disease resistance protein winged helix" evidence="3">
    <location>
        <begin position="51"/>
        <end position="119"/>
    </location>
</feature>
<dbReference type="PANTHER" id="PTHR23155">
    <property type="entry name" value="DISEASE RESISTANCE PROTEIN RP"/>
    <property type="match status" value="1"/>
</dbReference>
<sequence>MLDEKKLKIALNNMKVICLIIKIIFFVKFGTLKDCPLRECDLINFFSFFNLFPGDYEIPARRLVALFNAVRSVKEGGEEKTKELVQHYLEALTRLNLIQVVEMNINGKVKKCRLPSALKDRFVFEIVSDKHLVDHCHGNGTNSSDLKIKYEDLISYLSFDTSEGNKLGEEVRKFLQKKIACGCFGSLGIASGCFRSLKVLDLEHYLGLRWTYLEEIPSSIGNLPNLQTLDVKYTYVRILPKSKWKLQKLRHLYLSQSHRNKFVSQPKGSSLKNLETLWGLFLDDVSAIKNGLNKLNNLTKLGLTFELELSQQKTVETWVNGLKNLKSLRLRSIDEKGDALLMTLTPNLGNLPNLKSICFYSSSYKGKEMSWKGFPNLLVLKLWKLESLEKLEVEAGAMPKLKELDIRCCNKLKVPTGLKHLNSLQELKLTNMPKDFTTIQEKKWEIGAILPTLPGSQ</sequence>
<dbReference type="AlphaFoldDB" id="A0AAW0KMI5"/>
<dbReference type="Pfam" id="PF23559">
    <property type="entry name" value="WHD_DRP"/>
    <property type="match status" value="1"/>
</dbReference>
<name>A0AAW0KMI5_QUESU</name>
<reference evidence="5 6" key="1">
    <citation type="journal article" date="2018" name="Sci. Data">
        <title>The draft genome sequence of cork oak.</title>
        <authorList>
            <person name="Ramos A.M."/>
            <person name="Usie A."/>
            <person name="Barbosa P."/>
            <person name="Barros P.M."/>
            <person name="Capote T."/>
            <person name="Chaves I."/>
            <person name="Simoes F."/>
            <person name="Abreu I."/>
            <person name="Carrasquinho I."/>
            <person name="Faro C."/>
            <person name="Guimaraes J.B."/>
            <person name="Mendonca D."/>
            <person name="Nobrega F."/>
            <person name="Rodrigues L."/>
            <person name="Saibo N.J.M."/>
            <person name="Varela M.C."/>
            <person name="Egas C."/>
            <person name="Matos J."/>
            <person name="Miguel C.M."/>
            <person name="Oliveira M.M."/>
            <person name="Ricardo C.P."/>
            <person name="Goncalves S."/>
        </authorList>
    </citation>
    <scope>NUCLEOTIDE SEQUENCE [LARGE SCALE GENOMIC DNA]</scope>
    <source>
        <strain evidence="6">cv. HL8</strain>
    </source>
</reference>
<protein>
    <submittedName>
        <fullName evidence="5">Disease resistance protein rpm1</fullName>
    </submittedName>
</protein>
<keyword evidence="1" id="KW-0677">Repeat</keyword>
<accession>A0AAW0KMI5</accession>
<keyword evidence="2" id="KW-0611">Plant defense</keyword>
<dbReference type="InterPro" id="IPR032675">
    <property type="entry name" value="LRR_dom_sf"/>
</dbReference>
<feature type="domain" description="Disease resistance R13L4/SHOC-2-like LRR" evidence="4">
    <location>
        <begin position="204"/>
        <end position="333"/>
    </location>
</feature>
<dbReference type="EMBL" id="PKMF04000278">
    <property type="protein sequence ID" value="KAK7839669.1"/>
    <property type="molecule type" value="Genomic_DNA"/>
</dbReference>
<proteinExistence type="predicted"/>
<evidence type="ECO:0000256" key="1">
    <source>
        <dbReference type="ARBA" id="ARBA00022737"/>
    </source>
</evidence>
<dbReference type="Proteomes" id="UP000237347">
    <property type="component" value="Unassembled WGS sequence"/>
</dbReference>
<gene>
    <name evidence="5" type="primary">RPM1_4</name>
    <name evidence="5" type="ORF">CFP56_017623</name>
</gene>
<comment type="caution">
    <text evidence="5">The sequence shown here is derived from an EMBL/GenBank/DDBJ whole genome shotgun (WGS) entry which is preliminary data.</text>
</comment>
<evidence type="ECO:0000259" key="3">
    <source>
        <dbReference type="Pfam" id="PF23559"/>
    </source>
</evidence>
<dbReference type="InterPro" id="IPR058922">
    <property type="entry name" value="WHD_DRP"/>
</dbReference>
<dbReference type="InterPro" id="IPR036388">
    <property type="entry name" value="WH-like_DNA-bd_sf"/>
</dbReference>
<evidence type="ECO:0000313" key="6">
    <source>
        <dbReference type="Proteomes" id="UP000237347"/>
    </source>
</evidence>
<dbReference type="PANTHER" id="PTHR23155:SF955">
    <property type="entry name" value="AAA+ ATPASE DOMAIN-CONTAINING PROTEIN"/>
    <property type="match status" value="1"/>
</dbReference>
<dbReference type="Pfam" id="PF23598">
    <property type="entry name" value="LRR_14"/>
    <property type="match status" value="1"/>
</dbReference>
<dbReference type="InterPro" id="IPR055414">
    <property type="entry name" value="LRR_R13L4/SHOC2-like"/>
</dbReference>
<evidence type="ECO:0000256" key="2">
    <source>
        <dbReference type="ARBA" id="ARBA00022821"/>
    </source>
</evidence>
<evidence type="ECO:0000313" key="5">
    <source>
        <dbReference type="EMBL" id="KAK7839669.1"/>
    </source>
</evidence>
<dbReference type="Gene3D" id="3.80.10.10">
    <property type="entry name" value="Ribonuclease Inhibitor"/>
    <property type="match status" value="2"/>
</dbReference>
<dbReference type="SUPFAM" id="SSF52058">
    <property type="entry name" value="L domain-like"/>
    <property type="match status" value="1"/>
</dbReference>
<dbReference type="Gene3D" id="1.10.10.10">
    <property type="entry name" value="Winged helix-like DNA-binding domain superfamily/Winged helix DNA-binding domain"/>
    <property type="match status" value="1"/>
</dbReference>
<dbReference type="GO" id="GO:0098542">
    <property type="term" value="P:defense response to other organism"/>
    <property type="evidence" value="ECO:0007669"/>
    <property type="project" value="TreeGrafter"/>
</dbReference>